<protein>
    <recommendedName>
        <fullName evidence="3">Purine-nucleoside phosphorylase</fullName>
    </recommendedName>
</protein>
<dbReference type="InterPro" id="IPR054648">
    <property type="entry name" value="TudS-rel"/>
</dbReference>
<dbReference type="NCBIfam" id="NF045597">
    <property type="entry name" value="TudS_rel_CD3072"/>
    <property type="match status" value="1"/>
</dbReference>
<evidence type="ECO:0000313" key="1">
    <source>
        <dbReference type="EMBL" id="MDF0480196.1"/>
    </source>
</evidence>
<evidence type="ECO:0008006" key="3">
    <source>
        <dbReference type="Google" id="ProtNLM"/>
    </source>
</evidence>
<sequence length="170" mass="19679">MEVKRSKKIVLTSFCILNQNAVISGWERAEGAFSFVKKIIEKDIGIMQLPCPEVITKGMARGPLNYEDYDTPIHRKNCQESLMPTYRQIEEFIKEGYDIIGIIGVYNSPNCSITGKQGVFMEEFLSECRKREWEFPNIEVPDYTTESEFTMFISRLDKFLEGECKDCESK</sequence>
<organism evidence="1 2">
    <name type="scientific">Vagococcus proximus</name>
    <dbReference type="NCBI Taxonomy" id="2991417"/>
    <lineage>
        <taxon>Bacteria</taxon>
        <taxon>Bacillati</taxon>
        <taxon>Bacillota</taxon>
        <taxon>Bacilli</taxon>
        <taxon>Lactobacillales</taxon>
        <taxon>Enterococcaceae</taxon>
        <taxon>Vagococcus</taxon>
    </lineage>
</organism>
<evidence type="ECO:0000313" key="2">
    <source>
        <dbReference type="Proteomes" id="UP001147148"/>
    </source>
</evidence>
<reference evidence="1" key="1">
    <citation type="submission" date="2022-10" db="EMBL/GenBank/DDBJ databases">
        <title>Vagococcus sp. isolated from poultry meat.</title>
        <authorList>
            <person name="Johansson P."/>
            <person name="Bjorkroth J."/>
        </authorList>
    </citation>
    <scope>NUCLEOTIDE SEQUENCE</scope>
    <source>
        <strain evidence="1">PNs007</strain>
    </source>
</reference>
<comment type="caution">
    <text evidence="1">The sequence shown here is derived from an EMBL/GenBank/DDBJ whole genome shotgun (WGS) entry which is preliminary data.</text>
</comment>
<name>A0ABT5X2H0_9ENTE</name>
<gene>
    <name evidence="1" type="ORF">OL233_07805</name>
</gene>
<dbReference type="EMBL" id="JAPDSH010000005">
    <property type="protein sequence ID" value="MDF0480196.1"/>
    <property type="molecule type" value="Genomic_DNA"/>
</dbReference>
<accession>A0ABT5X2H0</accession>
<keyword evidence="2" id="KW-1185">Reference proteome</keyword>
<dbReference type="Proteomes" id="UP001147148">
    <property type="component" value="Unassembled WGS sequence"/>
</dbReference>
<proteinExistence type="predicted"/>